<reference evidence="2 3" key="1">
    <citation type="journal article" date="2013" name="Proc. Natl. Acad. Sci. U.S.A.">
        <title>The king cobra genome reveals dynamic gene evolution and adaptation in the snake venom system.</title>
        <authorList>
            <person name="Vonk F.J."/>
            <person name="Casewell N.R."/>
            <person name="Henkel C.V."/>
            <person name="Heimberg A.M."/>
            <person name="Jansen H.J."/>
            <person name="McCleary R.J."/>
            <person name="Kerkkamp H.M."/>
            <person name="Vos R.A."/>
            <person name="Guerreiro I."/>
            <person name="Calvete J.J."/>
            <person name="Wuster W."/>
            <person name="Woods A.E."/>
            <person name="Logan J.M."/>
            <person name="Harrison R.A."/>
            <person name="Castoe T.A."/>
            <person name="de Koning A.P."/>
            <person name="Pollock D.D."/>
            <person name="Yandell M."/>
            <person name="Calderon D."/>
            <person name="Renjifo C."/>
            <person name="Currier R.B."/>
            <person name="Salgado D."/>
            <person name="Pla D."/>
            <person name="Sanz L."/>
            <person name="Hyder A.S."/>
            <person name="Ribeiro J.M."/>
            <person name="Arntzen J.W."/>
            <person name="van den Thillart G.E."/>
            <person name="Boetzer M."/>
            <person name="Pirovano W."/>
            <person name="Dirks R.P."/>
            <person name="Spaink H.P."/>
            <person name="Duboule D."/>
            <person name="McGlinn E."/>
            <person name="Kini R.M."/>
            <person name="Richardson M.K."/>
        </authorList>
    </citation>
    <scope>NUCLEOTIDE SEQUENCE</scope>
    <source>
        <tissue evidence="2">Blood</tissue>
    </source>
</reference>
<sequence>MWAQGGLQNKQGVSSARIRERICCDLGKIPCVVGGEKVWTADVRYQVSVSSTSKGLLHCHRPLQHPNQMRRRCGNQAVWESGNLRGGRGNGAVREKERQPGPSVSPQMESQQPPGLE</sequence>
<feature type="region of interest" description="Disordered" evidence="1">
    <location>
        <begin position="80"/>
        <end position="117"/>
    </location>
</feature>
<protein>
    <submittedName>
        <fullName evidence="2">Delta-1-pyrroline-5-carboxylate dehydrogenase, mitochondrial</fullName>
    </submittedName>
</protein>
<feature type="compositionally biased region" description="Polar residues" evidence="1">
    <location>
        <begin position="102"/>
        <end position="117"/>
    </location>
</feature>
<gene>
    <name evidence="2" type="primary">Aldh4a1</name>
    <name evidence="2" type="ORF">L345_18424</name>
</gene>
<proteinExistence type="predicted"/>
<comment type="caution">
    <text evidence="2">The sequence shown here is derived from an EMBL/GenBank/DDBJ whole genome shotgun (WGS) entry which is preliminary data.</text>
</comment>
<evidence type="ECO:0000256" key="1">
    <source>
        <dbReference type="SAM" id="MobiDB-lite"/>
    </source>
</evidence>
<name>V8N2T1_OPHHA</name>
<dbReference type="Proteomes" id="UP000018936">
    <property type="component" value="Unassembled WGS sequence"/>
</dbReference>
<evidence type="ECO:0000313" key="2">
    <source>
        <dbReference type="EMBL" id="ETE55867.1"/>
    </source>
</evidence>
<accession>V8N2T1</accession>
<feature type="non-terminal residue" evidence="2">
    <location>
        <position position="117"/>
    </location>
</feature>
<keyword evidence="3" id="KW-1185">Reference proteome</keyword>
<organism evidence="2 3">
    <name type="scientific">Ophiophagus hannah</name>
    <name type="common">King cobra</name>
    <name type="synonym">Naja hannah</name>
    <dbReference type="NCBI Taxonomy" id="8665"/>
    <lineage>
        <taxon>Eukaryota</taxon>
        <taxon>Metazoa</taxon>
        <taxon>Chordata</taxon>
        <taxon>Craniata</taxon>
        <taxon>Vertebrata</taxon>
        <taxon>Euteleostomi</taxon>
        <taxon>Lepidosauria</taxon>
        <taxon>Squamata</taxon>
        <taxon>Bifurcata</taxon>
        <taxon>Unidentata</taxon>
        <taxon>Episquamata</taxon>
        <taxon>Toxicofera</taxon>
        <taxon>Serpentes</taxon>
        <taxon>Colubroidea</taxon>
        <taxon>Elapidae</taxon>
        <taxon>Elapinae</taxon>
        <taxon>Ophiophagus</taxon>
    </lineage>
</organism>
<dbReference type="EMBL" id="AZIM01077820">
    <property type="protein sequence ID" value="ETE55867.1"/>
    <property type="molecule type" value="Genomic_DNA"/>
</dbReference>
<dbReference type="AlphaFoldDB" id="V8N2T1"/>
<feature type="non-terminal residue" evidence="2">
    <location>
        <position position="1"/>
    </location>
</feature>
<evidence type="ECO:0000313" key="3">
    <source>
        <dbReference type="Proteomes" id="UP000018936"/>
    </source>
</evidence>